<reference evidence="1 2" key="1">
    <citation type="submission" date="2018-05" db="EMBL/GenBank/DDBJ databases">
        <title>A metagenomic window into the 2 km-deep terrestrial subsurface aquifer revealed taxonomically and functionally diverse microbial community comprising novel uncultured bacterial lineages.</title>
        <authorList>
            <person name="Kadnikov V.V."/>
            <person name="Mardanov A.V."/>
            <person name="Beletsky A.V."/>
            <person name="Banks D."/>
            <person name="Pimenov N.V."/>
            <person name="Frank Y.A."/>
            <person name="Karnachuk O.V."/>
            <person name="Ravin N.V."/>
        </authorList>
    </citation>
    <scope>NUCLEOTIDE SEQUENCE [LARGE SCALE GENOMIC DNA]</scope>
    <source>
        <strain evidence="1">BY5</strain>
    </source>
</reference>
<sequence>MNPVFPIPPITGVTFSGAIDLNDVGLHPALGGFYPSVRAAVLDFSHFGISIEDDPTVKGQVGQDGKFALKEISLRDQAVLRFTSSKYPGLVLEWMGFDPKALWGPRQVRVTVRSTARSIIARLLRNRYGRRLDPESITDAEIKSTVNALLDVLEKHPEKLSAKVPLDLVPEVVAAAGAAADALAAANRGVFTREWTLLVYQGGDNSLDLAIKADLEEMLAVGPPSGTALLVQSDRPPAGIRRLWIKARGEEQVLAAIGPGNSADPRLVADFVAWAYRAFPARRFALIIASHGLGWRGEPMAQRAAGSTAQAVAGRPAAGLVTDEPAGQTIDVISLGAALNAAVTTPGPFVRPLDLLGFDACLMGLFEVAYQMRNGARYLVFSQANEPSPGWAYDHLLRAMASGAAALDGEALGRLICEAYRGSYVGEGLDRRYAGTLSLIRLDKLVDLKNRFAEWAGLLHANRATVGTALRGLRDALFATPDALPGPERYLIQAFEFIDHRDLADLVANCRSSVPQANAAADALMVAFRAAVAHTVRFGERYRRAQGLSVAFPGPGDIADYAGVGGVSAYPFLDLARETLWDDLFTELALASAAARVDGRSLRVDLTWSGGADLDLLLGEPDPQPLAGQEPIVWYSPAEGAATPNGRFSLDSAKSGLSEESWRAEATILPGRYLVRARYFEGSAVRQPTVATVRVTTLATSTTAIATVRPGEVFPAFAIEARPGAIVVERIPEPTPEDD</sequence>
<accession>A0A367ZI94</accession>
<dbReference type="PANTHER" id="PTHR37835:SF1">
    <property type="entry name" value="ALPHA-CLOSTRIPAIN"/>
    <property type="match status" value="1"/>
</dbReference>
<protein>
    <submittedName>
        <fullName evidence="1">Clostripain-related protein</fullName>
    </submittedName>
</protein>
<dbReference type="Proteomes" id="UP000252355">
    <property type="component" value="Unassembled WGS sequence"/>
</dbReference>
<dbReference type="PANTHER" id="PTHR37835">
    <property type="entry name" value="ALPHA-CLOSTRIPAIN"/>
    <property type="match status" value="1"/>
</dbReference>
<dbReference type="Pfam" id="PF03415">
    <property type="entry name" value="Peptidase_C11"/>
    <property type="match status" value="1"/>
</dbReference>
<dbReference type="EMBL" id="QOQW01000032">
    <property type="protein sequence ID" value="RCK77814.1"/>
    <property type="molecule type" value="Genomic_DNA"/>
</dbReference>
<evidence type="ECO:0000313" key="2">
    <source>
        <dbReference type="Proteomes" id="UP000252355"/>
    </source>
</evidence>
<comment type="caution">
    <text evidence="1">The sequence shown here is derived from an EMBL/GenBank/DDBJ whole genome shotgun (WGS) entry which is preliminary data.</text>
</comment>
<proteinExistence type="predicted"/>
<organism evidence="1 2">
    <name type="scientific">Candidatus Ozemobacter sibiricus</name>
    <dbReference type="NCBI Taxonomy" id="2268124"/>
    <lineage>
        <taxon>Bacteria</taxon>
        <taxon>Candidatus Ozemobacteria</taxon>
        <taxon>Candidatus Ozemobacterales</taxon>
        <taxon>Candidatus Ozemobacteraceae</taxon>
        <taxon>Candidatus Ozemobacter</taxon>
    </lineage>
</organism>
<dbReference type="InterPro" id="IPR005077">
    <property type="entry name" value="Peptidase_C11"/>
</dbReference>
<name>A0A367ZI94_9BACT</name>
<gene>
    <name evidence="1" type="ORF">OZSIB_2583</name>
</gene>
<dbReference type="AlphaFoldDB" id="A0A367ZI94"/>
<dbReference type="Gene3D" id="3.40.50.11970">
    <property type="match status" value="1"/>
</dbReference>
<evidence type="ECO:0000313" key="1">
    <source>
        <dbReference type="EMBL" id="RCK77814.1"/>
    </source>
</evidence>